<keyword evidence="2" id="KW-1185">Reference proteome</keyword>
<organism evidence="1 2">
    <name type="scientific">Sutcliffiella tianshenii</name>
    <dbReference type="NCBI Taxonomy" id="1463404"/>
    <lineage>
        <taxon>Bacteria</taxon>
        <taxon>Bacillati</taxon>
        <taxon>Bacillota</taxon>
        <taxon>Bacilli</taxon>
        <taxon>Bacillales</taxon>
        <taxon>Bacillaceae</taxon>
        <taxon>Sutcliffiella</taxon>
    </lineage>
</organism>
<dbReference type="Proteomes" id="UP000737402">
    <property type="component" value="Unassembled WGS sequence"/>
</dbReference>
<reference evidence="1 2" key="1">
    <citation type="submission" date="2021-01" db="EMBL/GenBank/DDBJ databases">
        <title>Genomic Encyclopedia of Type Strains, Phase IV (KMG-IV): sequencing the most valuable type-strain genomes for metagenomic binning, comparative biology and taxonomic classification.</title>
        <authorList>
            <person name="Goeker M."/>
        </authorList>
    </citation>
    <scope>NUCLEOTIDE SEQUENCE [LARGE SCALE GENOMIC DNA]</scope>
    <source>
        <strain evidence="1 2">DSM 25879</strain>
    </source>
</reference>
<gene>
    <name evidence="1" type="ORF">JOC95_003448</name>
</gene>
<dbReference type="EMBL" id="JAFBED010000008">
    <property type="protein sequence ID" value="MBM7621559.1"/>
    <property type="molecule type" value="Genomic_DNA"/>
</dbReference>
<accession>A0ABS2P3W1</accession>
<comment type="caution">
    <text evidence="1">The sequence shown here is derived from an EMBL/GenBank/DDBJ whole genome shotgun (WGS) entry which is preliminary data.</text>
</comment>
<evidence type="ECO:0000313" key="1">
    <source>
        <dbReference type="EMBL" id="MBM7621559.1"/>
    </source>
</evidence>
<evidence type="ECO:0000313" key="2">
    <source>
        <dbReference type="Proteomes" id="UP000737402"/>
    </source>
</evidence>
<name>A0ABS2P3W1_9BACI</name>
<proteinExistence type="predicted"/>
<protein>
    <submittedName>
        <fullName evidence="1">Uncharacterized protein</fullName>
    </submittedName>
</protein>
<sequence length="29" mass="3439">MAPLVCILKLASFFYPIDRVWIYESKYAT</sequence>